<evidence type="ECO:0000256" key="3">
    <source>
        <dbReference type="ARBA" id="ARBA00005081"/>
    </source>
</evidence>
<dbReference type="NCBIfam" id="NF002231">
    <property type="entry name" value="PRK01130.1"/>
    <property type="match status" value="1"/>
</dbReference>
<dbReference type="PANTHER" id="PTHR36204:SF1">
    <property type="entry name" value="N-ACETYLMANNOSAMINE-6-PHOSPHATE 2-EPIMERASE-RELATED"/>
    <property type="match status" value="1"/>
</dbReference>
<name>W7D9G4_9LIST</name>
<accession>W7D9G4</accession>
<evidence type="ECO:0000256" key="7">
    <source>
        <dbReference type="HAMAP-Rule" id="MF_01235"/>
    </source>
</evidence>
<dbReference type="InterPro" id="IPR013785">
    <property type="entry name" value="Aldolase_TIM"/>
</dbReference>
<gene>
    <name evidence="7" type="primary">nanE</name>
    <name evidence="8" type="ORF">PRIP_04533</name>
</gene>
<protein>
    <recommendedName>
        <fullName evidence="7">Putative N-acetylmannosamine-6-phosphate 2-epimerase</fullName>
        <ecNumber evidence="7">5.1.3.9</ecNumber>
    </recommendedName>
    <alternativeName>
        <fullName evidence="7">ManNAc-6-P epimerase</fullName>
    </alternativeName>
</protein>
<dbReference type="EC" id="5.1.3.9" evidence="7"/>
<comment type="pathway">
    <text evidence="3 7">Amino-sugar metabolism; N-acetylneuraminate degradation; D-fructose 6-phosphate from N-acetylneuraminate: step 3/5.</text>
</comment>
<keyword evidence="5 7" id="KW-0413">Isomerase</keyword>
<evidence type="ECO:0000256" key="2">
    <source>
        <dbReference type="ARBA" id="ARBA00002147"/>
    </source>
</evidence>
<evidence type="ECO:0000256" key="1">
    <source>
        <dbReference type="ARBA" id="ARBA00000056"/>
    </source>
</evidence>
<comment type="caution">
    <text evidence="8">The sequence shown here is derived from an EMBL/GenBank/DDBJ whole genome shotgun (WGS) entry which is preliminary data.</text>
</comment>
<dbReference type="Pfam" id="PF04131">
    <property type="entry name" value="NanE"/>
    <property type="match status" value="1"/>
</dbReference>
<dbReference type="GO" id="GO:0047465">
    <property type="term" value="F:N-acylglucosamine-6-phosphate 2-epimerase activity"/>
    <property type="evidence" value="ECO:0007669"/>
    <property type="project" value="UniProtKB-EC"/>
</dbReference>
<dbReference type="OrthoDB" id="9781704at2"/>
<dbReference type="PANTHER" id="PTHR36204">
    <property type="entry name" value="N-ACETYLMANNOSAMINE-6-PHOSPHATE 2-EPIMERASE-RELATED"/>
    <property type="match status" value="1"/>
</dbReference>
<dbReference type="HAMAP" id="MF_01235">
    <property type="entry name" value="ManNAc6P_epimer"/>
    <property type="match status" value="1"/>
</dbReference>
<evidence type="ECO:0000313" key="8">
    <source>
        <dbReference type="EMBL" id="EUJ45887.1"/>
    </source>
</evidence>
<dbReference type="GO" id="GO:0006053">
    <property type="term" value="P:N-acetylmannosamine catabolic process"/>
    <property type="evidence" value="ECO:0007669"/>
    <property type="project" value="TreeGrafter"/>
</dbReference>
<dbReference type="PATRIC" id="fig|1265816.5.peg.889"/>
<comment type="similarity">
    <text evidence="4 7">Belongs to the NanE family.</text>
</comment>
<comment type="function">
    <text evidence="2 7">Converts N-acetylmannosamine-6-phosphate (ManNAc-6-P) to N-acetylglucosamine-6-phosphate (GlcNAc-6-P).</text>
</comment>
<dbReference type="RefSeq" id="WP_036099693.1">
    <property type="nucleotide sequence ID" value="NZ_AODL01000006.1"/>
</dbReference>
<dbReference type="Gene3D" id="3.20.20.70">
    <property type="entry name" value="Aldolase class I"/>
    <property type="match status" value="1"/>
</dbReference>
<keyword evidence="9" id="KW-1185">Reference proteome</keyword>
<dbReference type="AlphaFoldDB" id="W7D9G4"/>
<evidence type="ECO:0000256" key="4">
    <source>
        <dbReference type="ARBA" id="ARBA00007439"/>
    </source>
</evidence>
<dbReference type="InterPro" id="IPR007260">
    <property type="entry name" value="NanE"/>
</dbReference>
<dbReference type="FunFam" id="3.20.20.70:FF:000035">
    <property type="entry name" value="Putative N-acetylmannosamine-6-phosphate 2-epimerase"/>
    <property type="match status" value="1"/>
</dbReference>
<keyword evidence="6 7" id="KW-0119">Carbohydrate metabolism</keyword>
<reference evidence="8 9" key="1">
    <citation type="journal article" date="2014" name="Int. J. Syst. Evol. Microbiol.">
        <title>Listeria floridensis sp. nov., Listeria aquatica sp. nov., Listeria cornellensis sp. nov., Listeria riparia sp. nov. and Listeria grandensis sp. nov., from agricultural and natural environments.</title>
        <authorList>
            <person name="den Bakker H.C."/>
            <person name="Warchocki S."/>
            <person name="Wright E.M."/>
            <person name="Allred A.F."/>
            <person name="Ahlstrom C."/>
            <person name="Manuel C.S."/>
            <person name="Stasiewicz M.J."/>
            <person name="Burrell A."/>
            <person name="Roof S."/>
            <person name="Strawn L."/>
            <person name="Fortes E.D."/>
            <person name="Nightingale K.K."/>
            <person name="Kephart D."/>
            <person name="Wiedmann M."/>
        </authorList>
    </citation>
    <scope>NUCLEOTIDE SEQUENCE [LARGE SCALE GENOMIC DNA]</scope>
    <source>
        <strain evidence="8 9">FSL S10-1204</strain>
    </source>
</reference>
<dbReference type="GO" id="GO:0019262">
    <property type="term" value="P:N-acetylneuraminate catabolic process"/>
    <property type="evidence" value="ECO:0007669"/>
    <property type="project" value="UniProtKB-UniRule"/>
</dbReference>
<dbReference type="SUPFAM" id="SSF51366">
    <property type="entry name" value="Ribulose-phoshate binding barrel"/>
    <property type="match status" value="1"/>
</dbReference>
<sequence length="233" mass="24773">MANLFLEKVRGKLIVSCQALPEEPLHSSFIMSKMAIAAVEGGAAGIRSNSIADIQAIREVVSVPVIGIIKQDYPNSPVFITPTIKEVIAACETGAEVVAMDGTNRKRPNGESLATILQQAKSKFPNTLFMADIATTEEAAVAAHLGFDIVATTLHGYTEQTKGRNIAEADFQFLKEVLQATALPVIVEGKIDTPEKAKVALELGGTSVVVGGAITRPQEITARFISKLNTKSN</sequence>
<dbReference type="Proteomes" id="UP000019248">
    <property type="component" value="Unassembled WGS sequence"/>
</dbReference>
<proteinExistence type="inferred from homology"/>
<organism evidence="8 9">
    <name type="scientific">Listeria riparia FSL S10-1204</name>
    <dbReference type="NCBI Taxonomy" id="1265816"/>
    <lineage>
        <taxon>Bacteria</taxon>
        <taxon>Bacillati</taxon>
        <taxon>Bacillota</taxon>
        <taxon>Bacilli</taxon>
        <taxon>Bacillales</taxon>
        <taxon>Listeriaceae</taxon>
        <taxon>Listeria</taxon>
    </lineage>
</organism>
<comment type="catalytic activity">
    <reaction evidence="1 7">
        <text>an N-acyl-D-glucosamine 6-phosphate = an N-acyl-D-mannosamine 6-phosphate</text>
        <dbReference type="Rhea" id="RHEA:23932"/>
        <dbReference type="ChEBI" id="CHEBI:57599"/>
        <dbReference type="ChEBI" id="CHEBI:57666"/>
        <dbReference type="EC" id="5.1.3.9"/>
    </reaction>
</comment>
<evidence type="ECO:0000256" key="6">
    <source>
        <dbReference type="ARBA" id="ARBA00023277"/>
    </source>
</evidence>
<dbReference type="UniPathway" id="UPA00629">
    <property type="reaction ID" value="UER00682"/>
</dbReference>
<dbReference type="EMBL" id="AODL01000006">
    <property type="protein sequence ID" value="EUJ45887.1"/>
    <property type="molecule type" value="Genomic_DNA"/>
</dbReference>
<dbReference type="GO" id="GO:0005829">
    <property type="term" value="C:cytosol"/>
    <property type="evidence" value="ECO:0007669"/>
    <property type="project" value="TreeGrafter"/>
</dbReference>
<dbReference type="InterPro" id="IPR011060">
    <property type="entry name" value="RibuloseP-bd_barrel"/>
</dbReference>
<dbReference type="CDD" id="cd04729">
    <property type="entry name" value="NanE"/>
    <property type="match status" value="1"/>
</dbReference>
<evidence type="ECO:0000256" key="5">
    <source>
        <dbReference type="ARBA" id="ARBA00023235"/>
    </source>
</evidence>
<evidence type="ECO:0000313" key="9">
    <source>
        <dbReference type="Proteomes" id="UP000019248"/>
    </source>
</evidence>
<dbReference type="GO" id="GO:0005975">
    <property type="term" value="P:carbohydrate metabolic process"/>
    <property type="evidence" value="ECO:0007669"/>
    <property type="project" value="UniProtKB-UniRule"/>
</dbReference>